<evidence type="ECO:0000256" key="1">
    <source>
        <dbReference type="SAM" id="SignalP"/>
    </source>
</evidence>
<dbReference type="EMBL" id="GGEC01069191">
    <property type="protein sequence ID" value="MBX49675.1"/>
    <property type="molecule type" value="Transcribed_RNA"/>
</dbReference>
<proteinExistence type="predicted"/>
<sequence>MPSSIVYIWLMYLLLISSLDINMARLEIPSSGPSTMGSVSSQRGAFVKLKPQPIHKPPVPRGKEAIKNCMPKGLRRTSAPSRYANYQPLGSCSTVHPEP</sequence>
<reference evidence="2" key="1">
    <citation type="submission" date="2018-02" db="EMBL/GenBank/DDBJ databases">
        <title>Rhizophora mucronata_Transcriptome.</title>
        <authorList>
            <person name="Meera S.P."/>
            <person name="Sreeshan A."/>
            <person name="Augustine A."/>
        </authorList>
    </citation>
    <scope>NUCLEOTIDE SEQUENCE</scope>
    <source>
        <tissue evidence="2">Leaf</tissue>
    </source>
</reference>
<dbReference type="AlphaFoldDB" id="A0A2P2P4K3"/>
<protein>
    <submittedName>
        <fullName evidence="2">Uncharacterized protein MANES_04G015900</fullName>
    </submittedName>
</protein>
<dbReference type="PANTHER" id="PTHR36619">
    <property type="entry name" value="OS04G0208900 PROTEIN"/>
    <property type="match status" value="1"/>
</dbReference>
<accession>A0A2P2P4K3</accession>
<dbReference type="PANTHER" id="PTHR36619:SF2">
    <property type="entry name" value="OS04G0208900 PROTEIN"/>
    <property type="match status" value="1"/>
</dbReference>
<feature type="chain" id="PRO_5015153992" evidence="1">
    <location>
        <begin position="25"/>
        <end position="99"/>
    </location>
</feature>
<keyword evidence="1" id="KW-0732">Signal</keyword>
<name>A0A2P2P4K3_RHIMU</name>
<evidence type="ECO:0000313" key="2">
    <source>
        <dbReference type="EMBL" id="MBX49675.1"/>
    </source>
</evidence>
<feature type="signal peptide" evidence="1">
    <location>
        <begin position="1"/>
        <end position="24"/>
    </location>
</feature>
<organism evidence="2">
    <name type="scientific">Rhizophora mucronata</name>
    <name type="common">Asiatic mangrove</name>
    <dbReference type="NCBI Taxonomy" id="61149"/>
    <lineage>
        <taxon>Eukaryota</taxon>
        <taxon>Viridiplantae</taxon>
        <taxon>Streptophyta</taxon>
        <taxon>Embryophyta</taxon>
        <taxon>Tracheophyta</taxon>
        <taxon>Spermatophyta</taxon>
        <taxon>Magnoliopsida</taxon>
        <taxon>eudicotyledons</taxon>
        <taxon>Gunneridae</taxon>
        <taxon>Pentapetalae</taxon>
        <taxon>rosids</taxon>
        <taxon>fabids</taxon>
        <taxon>Malpighiales</taxon>
        <taxon>Rhizophoraceae</taxon>
        <taxon>Rhizophora</taxon>
    </lineage>
</organism>